<dbReference type="Proteomes" id="UP000234289">
    <property type="component" value="Unassembled WGS sequence"/>
</dbReference>
<accession>A0A2H1KUI8</accession>
<evidence type="ECO:0000313" key="2">
    <source>
        <dbReference type="Proteomes" id="UP000234289"/>
    </source>
</evidence>
<evidence type="ECO:0000313" key="1">
    <source>
        <dbReference type="EMBL" id="SMY02882.1"/>
    </source>
</evidence>
<protein>
    <submittedName>
        <fullName evidence="1">Uncharacterized protein</fullName>
    </submittedName>
</protein>
<dbReference type="EMBL" id="FXZG01000041">
    <property type="protein sequence ID" value="SMY02882.1"/>
    <property type="molecule type" value="Genomic_DNA"/>
</dbReference>
<sequence length="216" mass="24945">MCLGQRCTTRWLVAGGTAMPKQRAESMPTWVSQRLEQVQACRDAVEKARESLDTRRGLMREKYWFQVHDFDGAFLDFVERAVDLEIFVLSHRFWAWASDAARFTDSAGEGMSSLPGPQTLARLNRYEKLSKQVPSGRREQVAKEIQQRFTTIMGRLQTLLHAPGVLVGLGIEVHRVQQWLEPEYSRLFTHAPDHHQLVLVENLERVVHAVEQTRRH</sequence>
<organism evidence="1 2">
    <name type="scientific">Brevibacterium aurantiacum</name>
    <dbReference type="NCBI Taxonomy" id="273384"/>
    <lineage>
        <taxon>Bacteria</taxon>
        <taxon>Bacillati</taxon>
        <taxon>Actinomycetota</taxon>
        <taxon>Actinomycetes</taxon>
        <taxon>Micrococcales</taxon>
        <taxon>Brevibacteriaceae</taxon>
        <taxon>Brevibacterium</taxon>
    </lineage>
</organism>
<name>A0A2H1KUI8_BREAU</name>
<proteinExistence type="predicted"/>
<reference evidence="2" key="1">
    <citation type="submission" date="2017-03" db="EMBL/GenBank/DDBJ databases">
        <authorList>
            <person name="Monnet C."/>
        </authorList>
    </citation>
    <scope>NUCLEOTIDE SEQUENCE [LARGE SCALE GENOMIC DNA]</scope>
    <source>
        <strain evidence="2">CNRZ 920</strain>
    </source>
</reference>
<gene>
    <name evidence="1" type="ORF">BAUR920_03579</name>
</gene>
<dbReference type="AlphaFoldDB" id="A0A2H1KUI8"/>